<dbReference type="Gene3D" id="2.30.22.10">
    <property type="entry name" value="Head domain of nucleotide exchange factor GrpE"/>
    <property type="match status" value="1"/>
</dbReference>
<evidence type="ECO:0000256" key="4">
    <source>
        <dbReference type="RuleBase" id="RU000639"/>
    </source>
</evidence>
<evidence type="ECO:0000256" key="5">
    <source>
        <dbReference type="RuleBase" id="RU004478"/>
    </source>
</evidence>
<feature type="region of interest" description="Disordered" evidence="7">
    <location>
        <begin position="154"/>
        <end position="173"/>
    </location>
</feature>
<keyword evidence="3" id="KW-0963">Cytoplasm</keyword>
<dbReference type="GO" id="GO:0051087">
    <property type="term" value="F:protein-folding chaperone binding"/>
    <property type="evidence" value="ECO:0007669"/>
    <property type="project" value="InterPro"/>
</dbReference>
<dbReference type="GO" id="GO:0005737">
    <property type="term" value="C:cytoplasm"/>
    <property type="evidence" value="ECO:0007669"/>
    <property type="project" value="UniProtKB-SubCell"/>
</dbReference>
<dbReference type="HAMAP" id="MF_01151">
    <property type="entry name" value="GrpE"/>
    <property type="match status" value="1"/>
</dbReference>
<proteinExistence type="inferred from homology"/>
<dbReference type="InterPro" id="IPR009012">
    <property type="entry name" value="GrpE_head"/>
</dbReference>
<dbReference type="GO" id="GO:0051082">
    <property type="term" value="F:unfolded protein binding"/>
    <property type="evidence" value="ECO:0007669"/>
    <property type="project" value="TreeGrafter"/>
</dbReference>
<dbReference type="PANTHER" id="PTHR21237:SF23">
    <property type="entry name" value="GRPE PROTEIN HOMOLOG, MITOCHONDRIAL"/>
    <property type="match status" value="1"/>
</dbReference>
<evidence type="ECO:0000256" key="6">
    <source>
        <dbReference type="SAM" id="Coils"/>
    </source>
</evidence>
<evidence type="ECO:0000256" key="2">
    <source>
        <dbReference type="ARBA" id="ARBA00023186"/>
    </source>
</evidence>
<comment type="subunit">
    <text evidence="3">Homodimer.</text>
</comment>
<keyword evidence="2 3" id="KW-0143">Chaperone</keyword>
<dbReference type="Proteomes" id="UP000177042">
    <property type="component" value="Unassembled WGS sequence"/>
</dbReference>
<gene>
    <name evidence="3" type="primary">grpE</name>
    <name evidence="8" type="ORF">A3C26_02910</name>
</gene>
<dbReference type="GO" id="GO:0000774">
    <property type="term" value="F:adenyl-nucleotide exchange factor activity"/>
    <property type="evidence" value="ECO:0007669"/>
    <property type="project" value="InterPro"/>
</dbReference>
<evidence type="ECO:0000313" key="9">
    <source>
        <dbReference type="Proteomes" id="UP000177042"/>
    </source>
</evidence>
<dbReference type="PANTHER" id="PTHR21237">
    <property type="entry name" value="GRPE PROTEIN"/>
    <property type="match status" value="1"/>
</dbReference>
<accession>A0A1F5JE02</accession>
<comment type="function">
    <text evidence="3 4">Participates actively in the response to hyperosmotic and heat shock by preventing the aggregation of stress-denatured proteins, in association with DnaK and GrpE. It is the nucleotide exchange factor for DnaK and may function as a thermosensor. Unfolded proteins bind initially to DnaJ; upon interaction with the DnaJ-bound protein, DnaK hydrolyzes its bound ATP, resulting in the formation of a stable complex. GrpE releases ADP from DnaK; ATP binding to DnaK triggers the release of the substrate protein, thus completing the reaction cycle. Several rounds of ATP-dependent interactions between DnaJ, DnaK and GrpE are required for fully efficient folding.</text>
</comment>
<feature type="coiled-coil region" evidence="6">
    <location>
        <begin position="1"/>
        <end position="42"/>
    </location>
</feature>
<dbReference type="PRINTS" id="PR00773">
    <property type="entry name" value="GRPEPROTEIN"/>
</dbReference>
<dbReference type="Gene3D" id="3.90.20.20">
    <property type="match status" value="1"/>
</dbReference>
<keyword evidence="6" id="KW-0175">Coiled coil</keyword>
<dbReference type="CDD" id="cd00446">
    <property type="entry name" value="GrpE"/>
    <property type="match status" value="1"/>
</dbReference>
<reference evidence="8 9" key="1">
    <citation type="journal article" date="2016" name="Nat. Commun.">
        <title>Thousands of microbial genomes shed light on interconnected biogeochemical processes in an aquifer system.</title>
        <authorList>
            <person name="Anantharaman K."/>
            <person name="Brown C.T."/>
            <person name="Hug L.A."/>
            <person name="Sharon I."/>
            <person name="Castelle C.J."/>
            <person name="Probst A.J."/>
            <person name="Thomas B.C."/>
            <person name="Singh A."/>
            <person name="Wilkins M.J."/>
            <person name="Karaoz U."/>
            <person name="Brodie E.L."/>
            <person name="Williams K.H."/>
            <person name="Hubbard S.S."/>
            <person name="Banfield J.F."/>
        </authorList>
    </citation>
    <scope>NUCLEOTIDE SEQUENCE [LARGE SCALE GENOMIC DNA]</scope>
</reference>
<dbReference type="EMBL" id="MFCX01000002">
    <property type="protein sequence ID" value="OGE26829.1"/>
    <property type="molecule type" value="Genomic_DNA"/>
</dbReference>
<dbReference type="GO" id="GO:0006457">
    <property type="term" value="P:protein folding"/>
    <property type="evidence" value="ECO:0007669"/>
    <property type="project" value="InterPro"/>
</dbReference>
<evidence type="ECO:0000256" key="7">
    <source>
        <dbReference type="SAM" id="MobiDB-lite"/>
    </source>
</evidence>
<dbReference type="SUPFAM" id="SSF51064">
    <property type="entry name" value="Head domain of nucleotide exchange factor GrpE"/>
    <property type="match status" value="1"/>
</dbReference>
<sequence>MAKKTDKVQELEQRISDLENQLKRAVADYHNLEKRVAEGRSELTKWGTGELLVKLLPVLDHLEQVVDHGRPTLSEQNESKGWFQGVELAVKEFKGVLQSEGLSEIATDGQFDPGLHEAVDIQEGDDNIILRVVRRGYRLNGKVLRPAHVVVGRKNPPAMEETENLPGGETQSE</sequence>
<evidence type="ECO:0000256" key="1">
    <source>
        <dbReference type="ARBA" id="ARBA00009054"/>
    </source>
</evidence>
<dbReference type="InterPro" id="IPR013805">
    <property type="entry name" value="GrpE_CC"/>
</dbReference>
<keyword evidence="3 4" id="KW-0346">Stress response</keyword>
<dbReference type="InterPro" id="IPR000740">
    <property type="entry name" value="GrpE"/>
</dbReference>
<dbReference type="SUPFAM" id="SSF58014">
    <property type="entry name" value="Coiled-coil domain of nucleotide exchange factor GrpE"/>
    <property type="match status" value="1"/>
</dbReference>
<comment type="similarity">
    <text evidence="1 3 5">Belongs to the GrpE family.</text>
</comment>
<dbReference type="PROSITE" id="PS01071">
    <property type="entry name" value="GRPE"/>
    <property type="match status" value="1"/>
</dbReference>
<name>A0A1F5JE02_9BACT</name>
<comment type="subcellular location">
    <subcellularLocation>
        <location evidence="3">Cytoplasm</location>
    </subcellularLocation>
</comment>
<evidence type="ECO:0000313" key="8">
    <source>
        <dbReference type="EMBL" id="OGE26829.1"/>
    </source>
</evidence>
<evidence type="ECO:0000256" key="3">
    <source>
        <dbReference type="HAMAP-Rule" id="MF_01151"/>
    </source>
</evidence>
<protein>
    <recommendedName>
        <fullName evidence="3 4">Protein GrpE</fullName>
    </recommendedName>
    <alternativeName>
        <fullName evidence="3">HSP-70 cofactor</fullName>
    </alternativeName>
</protein>
<dbReference type="Pfam" id="PF01025">
    <property type="entry name" value="GrpE"/>
    <property type="match status" value="1"/>
</dbReference>
<dbReference type="AlphaFoldDB" id="A0A1F5JE02"/>
<dbReference type="GO" id="GO:0042803">
    <property type="term" value="F:protein homodimerization activity"/>
    <property type="evidence" value="ECO:0007669"/>
    <property type="project" value="InterPro"/>
</dbReference>
<organism evidence="8 9">
    <name type="scientific">Candidatus Daviesbacteria bacterium RIFCSPHIGHO2_02_FULL_39_12</name>
    <dbReference type="NCBI Taxonomy" id="1797770"/>
    <lineage>
        <taxon>Bacteria</taxon>
        <taxon>Candidatus Daviesiibacteriota</taxon>
    </lineage>
</organism>
<comment type="caution">
    <text evidence="8">The sequence shown here is derived from an EMBL/GenBank/DDBJ whole genome shotgun (WGS) entry which is preliminary data.</text>
</comment>